<evidence type="ECO:0000313" key="4">
    <source>
        <dbReference type="Proteomes" id="UP000593564"/>
    </source>
</evidence>
<proteinExistence type="predicted"/>
<sequence length="402" mass="45769">MLLYTYKDCSVEFGIGVVAWDSRESSSTTVHAARALNAVDIKETFDLGECCELKLSIISSEEQTLTDKVQLDSCSNSAESVIDDDQKESHRRRKIGQANKGRVPWNKGKKHSAETCERIRQRTKEAMMDPKVRKKMSECPRTLSHKIPRNLAYKSIIAAASIFKPGSLLVEKQSLLVLHQTSIGSKPQLNEQTKAKIRSSLKQLWGERLKWKKSKAKFLSSWAESIAEAAKKGGSDEQELQWDSYDKIKEEIAFQQRQWAADQAKAKEMEKIRAAQAKIVKMGRLAQKRKEQEQQAKARGEMKRETHRKSEEEKEELAIAQGLKLKERLTKIHKRKSLTNGQITCEDQRAWEKLDLEFIKREHTRREVSLADQIRAARNKRVECGARESLQTSSSSSEGSAG</sequence>
<dbReference type="AlphaFoldDB" id="A0A7J7H6M9"/>
<feature type="domain" description="Nuclease associated modular" evidence="2">
    <location>
        <begin position="92"/>
        <end position="119"/>
    </location>
</feature>
<gene>
    <name evidence="3" type="ORF">HYC85_014600</name>
</gene>
<protein>
    <recommendedName>
        <fullName evidence="2">Nuclease associated modular domain-containing protein</fullName>
    </recommendedName>
</protein>
<evidence type="ECO:0000256" key="1">
    <source>
        <dbReference type="SAM" id="MobiDB-lite"/>
    </source>
</evidence>
<feature type="region of interest" description="Disordered" evidence="1">
    <location>
        <begin position="80"/>
        <end position="114"/>
    </location>
</feature>
<keyword evidence="4" id="KW-1185">Reference proteome</keyword>
<dbReference type="Pfam" id="PF07460">
    <property type="entry name" value="NUMOD3"/>
    <property type="match status" value="1"/>
</dbReference>
<comment type="caution">
    <text evidence="3">The sequence shown here is derived from an EMBL/GenBank/DDBJ whole genome shotgun (WGS) entry which is preliminary data.</text>
</comment>
<evidence type="ECO:0000313" key="3">
    <source>
        <dbReference type="EMBL" id="KAF5948643.1"/>
    </source>
</evidence>
<dbReference type="InterPro" id="IPR003611">
    <property type="entry name" value="NUMOD3"/>
</dbReference>
<dbReference type="PANTHER" id="PTHR34199:SF1">
    <property type="entry name" value="HISTONE-LYSINE N-METHYLTRANSFERASE, H3 LYSINE-79 SPECIFIC-LIKE PROTEIN"/>
    <property type="match status" value="1"/>
</dbReference>
<dbReference type="PANTHER" id="PTHR34199">
    <property type="entry name" value="NUMOD3 MOTIF FAMILY PROTEIN, EXPRESSED"/>
    <property type="match status" value="1"/>
</dbReference>
<feature type="compositionally biased region" description="Low complexity" evidence="1">
    <location>
        <begin position="389"/>
        <end position="402"/>
    </location>
</feature>
<organism evidence="3 4">
    <name type="scientific">Camellia sinensis</name>
    <name type="common">Tea plant</name>
    <name type="synonym">Thea sinensis</name>
    <dbReference type="NCBI Taxonomy" id="4442"/>
    <lineage>
        <taxon>Eukaryota</taxon>
        <taxon>Viridiplantae</taxon>
        <taxon>Streptophyta</taxon>
        <taxon>Embryophyta</taxon>
        <taxon>Tracheophyta</taxon>
        <taxon>Spermatophyta</taxon>
        <taxon>Magnoliopsida</taxon>
        <taxon>eudicotyledons</taxon>
        <taxon>Gunneridae</taxon>
        <taxon>Pentapetalae</taxon>
        <taxon>asterids</taxon>
        <taxon>Ericales</taxon>
        <taxon>Theaceae</taxon>
        <taxon>Camellia</taxon>
    </lineage>
</organism>
<accession>A0A7J7H6M9</accession>
<reference evidence="3 4" key="2">
    <citation type="submission" date="2020-07" db="EMBL/GenBank/DDBJ databases">
        <title>Genome assembly of wild tea tree DASZ reveals pedigree and selection history of tea varieties.</title>
        <authorList>
            <person name="Zhang W."/>
        </authorList>
    </citation>
    <scope>NUCLEOTIDE SEQUENCE [LARGE SCALE GENOMIC DNA]</scope>
    <source>
        <strain evidence="4">cv. G240</strain>
        <tissue evidence="3">Leaf</tissue>
    </source>
</reference>
<evidence type="ECO:0000259" key="2">
    <source>
        <dbReference type="Pfam" id="PF07460"/>
    </source>
</evidence>
<feature type="region of interest" description="Disordered" evidence="1">
    <location>
        <begin position="381"/>
        <end position="402"/>
    </location>
</feature>
<name>A0A7J7H6M9_CAMSI</name>
<dbReference type="EMBL" id="JACBKZ010000006">
    <property type="protein sequence ID" value="KAF5948643.1"/>
    <property type="molecule type" value="Genomic_DNA"/>
</dbReference>
<dbReference type="GO" id="GO:0003677">
    <property type="term" value="F:DNA binding"/>
    <property type="evidence" value="ECO:0007669"/>
    <property type="project" value="InterPro"/>
</dbReference>
<feature type="region of interest" description="Disordered" evidence="1">
    <location>
        <begin position="284"/>
        <end position="314"/>
    </location>
</feature>
<reference evidence="4" key="1">
    <citation type="journal article" date="2020" name="Nat. Commun.">
        <title>Genome assembly of wild tea tree DASZ reveals pedigree and selection history of tea varieties.</title>
        <authorList>
            <person name="Zhang W."/>
            <person name="Zhang Y."/>
            <person name="Qiu H."/>
            <person name="Guo Y."/>
            <person name="Wan H."/>
            <person name="Zhang X."/>
            <person name="Scossa F."/>
            <person name="Alseekh S."/>
            <person name="Zhang Q."/>
            <person name="Wang P."/>
            <person name="Xu L."/>
            <person name="Schmidt M.H."/>
            <person name="Jia X."/>
            <person name="Li D."/>
            <person name="Zhu A."/>
            <person name="Guo F."/>
            <person name="Chen W."/>
            <person name="Ni D."/>
            <person name="Usadel B."/>
            <person name="Fernie A.R."/>
            <person name="Wen W."/>
        </authorList>
    </citation>
    <scope>NUCLEOTIDE SEQUENCE [LARGE SCALE GENOMIC DNA]</scope>
    <source>
        <strain evidence="4">cv. G240</strain>
    </source>
</reference>
<feature type="compositionally biased region" description="Basic and acidic residues" evidence="1">
    <location>
        <begin position="288"/>
        <end position="312"/>
    </location>
</feature>
<dbReference type="Proteomes" id="UP000593564">
    <property type="component" value="Unassembled WGS sequence"/>
</dbReference>